<dbReference type="InterPro" id="IPR036271">
    <property type="entry name" value="Tet_transcr_reg_TetR-rel_C_sf"/>
</dbReference>
<dbReference type="PROSITE" id="PS50977">
    <property type="entry name" value="HTH_TETR_2"/>
    <property type="match status" value="1"/>
</dbReference>
<dbReference type="InterPro" id="IPR049397">
    <property type="entry name" value="EthR_C"/>
</dbReference>
<evidence type="ECO:0000256" key="1">
    <source>
        <dbReference type="ARBA" id="ARBA00023125"/>
    </source>
</evidence>
<accession>A0ABS7UBB3</accession>
<evidence type="ECO:0000313" key="5">
    <source>
        <dbReference type="Proteomes" id="UP000780875"/>
    </source>
</evidence>
<dbReference type="RefSeq" id="WP_224122640.1">
    <property type="nucleotide sequence ID" value="NZ_JAIQZJ010000004.1"/>
</dbReference>
<evidence type="ECO:0000256" key="2">
    <source>
        <dbReference type="PROSITE-ProRule" id="PRU00335"/>
    </source>
</evidence>
<evidence type="ECO:0000259" key="3">
    <source>
        <dbReference type="PROSITE" id="PS50977"/>
    </source>
</evidence>
<dbReference type="Pfam" id="PF21313">
    <property type="entry name" value="EthR_C"/>
    <property type="match status" value="1"/>
</dbReference>
<gene>
    <name evidence="4" type="ORF">K8U61_08845</name>
</gene>
<dbReference type="PANTHER" id="PTHR30055">
    <property type="entry name" value="HTH-TYPE TRANSCRIPTIONAL REGULATOR RUTR"/>
    <property type="match status" value="1"/>
</dbReference>
<dbReference type="Proteomes" id="UP000780875">
    <property type="component" value="Unassembled WGS sequence"/>
</dbReference>
<dbReference type="InterPro" id="IPR001647">
    <property type="entry name" value="HTH_TetR"/>
</dbReference>
<name>A0ABS7UBB3_9ACTN</name>
<dbReference type="EMBL" id="JAIQZJ010000004">
    <property type="protein sequence ID" value="MBZ5738266.1"/>
    <property type="molecule type" value="Genomic_DNA"/>
</dbReference>
<comment type="caution">
    <text evidence="4">The sequence shown here is derived from an EMBL/GenBank/DDBJ whole genome shotgun (WGS) entry which is preliminary data.</text>
</comment>
<reference evidence="4 5" key="1">
    <citation type="submission" date="2021-09" db="EMBL/GenBank/DDBJ databases">
        <title>Whole genome sequence of Nocardioides sp. GBK3QG-3.</title>
        <authorList>
            <person name="Tuo L."/>
        </authorList>
    </citation>
    <scope>NUCLEOTIDE SEQUENCE [LARGE SCALE GENOMIC DNA]</scope>
    <source>
        <strain evidence="4 5">GBK3QG-3</strain>
    </source>
</reference>
<proteinExistence type="predicted"/>
<protein>
    <submittedName>
        <fullName evidence="4">TetR/AcrR family transcriptional regulator</fullName>
    </submittedName>
</protein>
<dbReference type="SUPFAM" id="SSF48498">
    <property type="entry name" value="Tetracyclin repressor-like, C-terminal domain"/>
    <property type="match status" value="1"/>
</dbReference>
<dbReference type="Pfam" id="PF00440">
    <property type="entry name" value="TetR_N"/>
    <property type="match status" value="1"/>
</dbReference>
<dbReference type="PANTHER" id="PTHR30055:SF184">
    <property type="entry name" value="HTH-TYPE TRANSCRIPTIONAL REGULATOR ETHR"/>
    <property type="match status" value="1"/>
</dbReference>
<evidence type="ECO:0000313" key="4">
    <source>
        <dbReference type="EMBL" id="MBZ5738266.1"/>
    </source>
</evidence>
<organism evidence="4 5">
    <name type="scientific">Nocardioides mangrovi</name>
    <dbReference type="NCBI Taxonomy" id="2874580"/>
    <lineage>
        <taxon>Bacteria</taxon>
        <taxon>Bacillati</taxon>
        <taxon>Actinomycetota</taxon>
        <taxon>Actinomycetes</taxon>
        <taxon>Propionibacteriales</taxon>
        <taxon>Nocardioidaceae</taxon>
        <taxon>Nocardioides</taxon>
    </lineage>
</organism>
<feature type="DNA-binding region" description="H-T-H motif" evidence="2">
    <location>
        <begin position="40"/>
        <end position="59"/>
    </location>
</feature>
<keyword evidence="1 2" id="KW-0238">DNA-binding</keyword>
<dbReference type="Gene3D" id="1.10.10.60">
    <property type="entry name" value="Homeodomain-like"/>
    <property type="match status" value="1"/>
</dbReference>
<dbReference type="SUPFAM" id="SSF46689">
    <property type="entry name" value="Homeodomain-like"/>
    <property type="match status" value="1"/>
</dbReference>
<dbReference type="Gene3D" id="1.10.357.10">
    <property type="entry name" value="Tetracycline Repressor, domain 2"/>
    <property type="match status" value="1"/>
</dbReference>
<dbReference type="InterPro" id="IPR050109">
    <property type="entry name" value="HTH-type_TetR-like_transc_reg"/>
</dbReference>
<feature type="domain" description="HTH tetR-type" evidence="3">
    <location>
        <begin position="16"/>
        <end position="77"/>
    </location>
</feature>
<sequence>MTPPVSGVSSGATKGDERRTALLGALEEQLRNGTTLDEINIADISRSAGVTRSAFYFYFENKAAAVASLYEEMIAEGFGAADLLGGGGSMRERTTLAVRAIFDGWGERRHLLRAVLDARAASPAVRDQWDAFTSSSIDITAEIIEAERAAGRAPAGPDAHTLATTLLDLNHQTLDRVVRAQPEIDWSHHFDAVVHVWVTAIYGSAS</sequence>
<keyword evidence="5" id="KW-1185">Reference proteome</keyword>
<dbReference type="InterPro" id="IPR009057">
    <property type="entry name" value="Homeodomain-like_sf"/>
</dbReference>